<comment type="similarity">
    <text evidence="2">Belongs to the type IB topoisomerase family.</text>
</comment>
<evidence type="ECO:0000256" key="5">
    <source>
        <dbReference type="ARBA" id="ARBA00023125"/>
    </source>
</evidence>
<dbReference type="EMBL" id="VDFQ02000003">
    <property type="protein sequence ID" value="KAA1422939.1"/>
    <property type="molecule type" value="Genomic_DNA"/>
</dbReference>
<dbReference type="InterPro" id="IPR035447">
    <property type="entry name" value="DNA_topo_I_N_sf"/>
</dbReference>
<evidence type="ECO:0000256" key="6">
    <source>
        <dbReference type="ARBA" id="ARBA00023235"/>
    </source>
</evidence>
<organism evidence="9 10">
    <name type="scientific">Mumia zhuanghuii</name>
    <dbReference type="NCBI Taxonomy" id="2585211"/>
    <lineage>
        <taxon>Bacteria</taxon>
        <taxon>Bacillati</taxon>
        <taxon>Actinomycetota</taxon>
        <taxon>Actinomycetes</taxon>
        <taxon>Propionibacteriales</taxon>
        <taxon>Nocardioidaceae</taxon>
        <taxon>Mumia</taxon>
    </lineage>
</organism>
<evidence type="ECO:0000313" key="9">
    <source>
        <dbReference type="EMBL" id="KAA1422939.1"/>
    </source>
</evidence>
<dbReference type="InterPro" id="IPR011010">
    <property type="entry name" value="DNA_brk_join_enz"/>
</dbReference>
<dbReference type="GO" id="GO:0003677">
    <property type="term" value="F:DNA binding"/>
    <property type="evidence" value="ECO:0007669"/>
    <property type="project" value="UniProtKB-KW"/>
</dbReference>
<dbReference type="SUPFAM" id="SSF56349">
    <property type="entry name" value="DNA breaking-rejoining enzymes"/>
    <property type="match status" value="1"/>
</dbReference>
<name>A0A5Q6RY02_9ACTN</name>
<feature type="domain" description="DNA topoisomerase IB N-terminal" evidence="8">
    <location>
        <begin position="21"/>
        <end position="68"/>
    </location>
</feature>
<dbReference type="Gene3D" id="3.90.15.10">
    <property type="entry name" value="Topoisomerase I, Chain A, domain 3"/>
    <property type="match status" value="1"/>
</dbReference>
<reference evidence="9 10" key="1">
    <citation type="submission" date="2019-09" db="EMBL/GenBank/DDBJ databases">
        <title>Mumia zhuanghuii sp. nov. isolated from the intestinal contents of plateau pika (Ochotona curzoniae) in the Qinghai-Tibet plateau of China.</title>
        <authorList>
            <person name="Tian Z."/>
        </authorList>
    </citation>
    <scope>NUCLEOTIDE SEQUENCE [LARGE SCALE GENOMIC DNA]</scope>
    <source>
        <strain evidence="10">350</strain>
    </source>
</reference>
<dbReference type="GO" id="GO:0003917">
    <property type="term" value="F:DNA topoisomerase type I (single strand cut, ATP-independent) activity"/>
    <property type="evidence" value="ECO:0007669"/>
    <property type="project" value="UniProtKB-EC"/>
</dbReference>
<dbReference type="Gene3D" id="3.30.66.10">
    <property type="entry name" value="DNA topoisomerase I domain"/>
    <property type="match status" value="1"/>
</dbReference>
<evidence type="ECO:0000256" key="2">
    <source>
        <dbReference type="ARBA" id="ARBA00006645"/>
    </source>
</evidence>
<dbReference type="InterPro" id="IPR049331">
    <property type="entry name" value="Top1B_N_bact"/>
</dbReference>
<keyword evidence="5" id="KW-0238">DNA-binding</keyword>
<comment type="caution">
    <text evidence="9">The sequence shown here is derived from an EMBL/GenBank/DDBJ whole genome shotgun (WGS) entry which is preliminary data.</text>
</comment>
<dbReference type="Gene3D" id="1.10.132.120">
    <property type="match status" value="1"/>
</dbReference>
<keyword evidence="6 9" id="KW-0413">Isomerase</keyword>
<dbReference type="PROSITE" id="PS52038">
    <property type="entry name" value="TOPO_IB_2"/>
    <property type="match status" value="1"/>
</dbReference>
<dbReference type="InterPro" id="IPR001631">
    <property type="entry name" value="TopoI"/>
</dbReference>
<gene>
    <name evidence="9" type="ORF">FE697_012420</name>
</gene>
<dbReference type="RefSeq" id="WP_149769890.1">
    <property type="nucleotide sequence ID" value="NZ_VDFQ02000003.1"/>
</dbReference>
<dbReference type="PRINTS" id="PR00416">
    <property type="entry name" value="EUTPISMRASEI"/>
</dbReference>
<dbReference type="SUPFAM" id="SSF55869">
    <property type="entry name" value="DNA topoisomerase I domain"/>
    <property type="match status" value="1"/>
</dbReference>
<accession>A0A5Q6RY02</accession>
<protein>
    <recommendedName>
        <fullName evidence="3">DNA topoisomerase</fullName>
        <ecNumber evidence="3">5.6.2.1</ecNumber>
    </recommendedName>
</protein>
<feature type="domain" description="DNA topoisomerase I catalytic core eukaryotic-type" evidence="7">
    <location>
        <begin position="82"/>
        <end position="288"/>
    </location>
</feature>
<dbReference type="InterPro" id="IPR013500">
    <property type="entry name" value="TopoI_cat_euk"/>
</dbReference>
<dbReference type="OrthoDB" id="9778962at2"/>
<evidence type="ECO:0000256" key="3">
    <source>
        <dbReference type="ARBA" id="ARBA00012891"/>
    </source>
</evidence>
<dbReference type="Proteomes" id="UP000307768">
    <property type="component" value="Unassembled WGS sequence"/>
</dbReference>
<evidence type="ECO:0000259" key="8">
    <source>
        <dbReference type="Pfam" id="PF21338"/>
    </source>
</evidence>
<evidence type="ECO:0000313" key="10">
    <source>
        <dbReference type="Proteomes" id="UP000307768"/>
    </source>
</evidence>
<dbReference type="GO" id="GO:0006265">
    <property type="term" value="P:DNA topological change"/>
    <property type="evidence" value="ECO:0007669"/>
    <property type="project" value="InterPro"/>
</dbReference>
<dbReference type="EC" id="5.6.2.1" evidence="3"/>
<keyword evidence="4" id="KW-0799">Topoisomerase</keyword>
<proteinExistence type="inferred from homology"/>
<dbReference type="Pfam" id="PF01028">
    <property type="entry name" value="Topoisom_I"/>
    <property type="match status" value="1"/>
</dbReference>
<evidence type="ECO:0000256" key="1">
    <source>
        <dbReference type="ARBA" id="ARBA00000213"/>
    </source>
</evidence>
<dbReference type="InterPro" id="IPR014711">
    <property type="entry name" value="TopoI_cat_a-hlx-sub_euk"/>
</dbReference>
<sequence length="336" mass="38066">MRFRTVSRNERGWTRRRAGRGFQYLDELGQPLGGADRERCVALAIPPAWEEVWICRWPSGHLQATGRDAAGRVQYLYHPLWRERMEQEKHERVLEVAHRLPAGRERVLRDLDAAGVPRERALGAAFRLLDRGLFRIGNDRYAAEGGGYGLATLRKNHVTLRRDRATMEFAYEGKAGVAQRVIVADPRAYEVIGPMRRRRDGETLLAFQERRRWSELASVDVNAYLQERVCADMTAKDFRTWHATVLAAVSLAAVDEASRSTTARRRAVAATMREVADVLGNTPTVARSSYVNPRVVELFEEGVTIAPALQRIGPSLDDERDRPVLERAVLKLLTET</sequence>
<evidence type="ECO:0000259" key="7">
    <source>
        <dbReference type="Pfam" id="PF01028"/>
    </source>
</evidence>
<comment type="catalytic activity">
    <reaction evidence="1">
        <text>ATP-independent breakage of single-stranded DNA, followed by passage and rejoining.</text>
        <dbReference type="EC" id="5.6.2.1"/>
    </reaction>
</comment>
<dbReference type="Pfam" id="PF21338">
    <property type="entry name" value="Top1B_N_bact"/>
    <property type="match status" value="1"/>
</dbReference>
<dbReference type="AlphaFoldDB" id="A0A5Q6RY02"/>
<evidence type="ECO:0000256" key="4">
    <source>
        <dbReference type="ARBA" id="ARBA00023029"/>
    </source>
</evidence>